<dbReference type="SUPFAM" id="SSF56219">
    <property type="entry name" value="DNase I-like"/>
    <property type="match status" value="1"/>
</dbReference>
<dbReference type="InterPro" id="IPR036691">
    <property type="entry name" value="Endo/exonu/phosph_ase_sf"/>
</dbReference>
<gene>
    <name evidence="1" type="ORF">NHX12_030915</name>
</gene>
<dbReference type="AlphaFoldDB" id="A0A9Q0E8K8"/>
<proteinExistence type="predicted"/>
<dbReference type="Gene3D" id="3.60.10.10">
    <property type="entry name" value="Endonuclease/exonuclease/phosphatase"/>
    <property type="match status" value="1"/>
</dbReference>
<organism evidence="1 2">
    <name type="scientific">Muraenolepis orangiensis</name>
    <name type="common">Patagonian moray cod</name>
    <dbReference type="NCBI Taxonomy" id="630683"/>
    <lineage>
        <taxon>Eukaryota</taxon>
        <taxon>Metazoa</taxon>
        <taxon>Chordata</taxon>
        <taxon>Craniata</taxon>
        <taxon>Vertebrata</taxon>
        <taxon>Euteleostomi</taxon>
        <taxon>Actinopterygii</taxon>
        <taxon>Neopterygii</taxon>
        <taxon>Teleostei</taxon>
        <taxon>Neoteleostei</taxon>
        <taxon>Acanthomorphata</taxon>
        <taxon>Zeiogadaria</taxon>
        <taxon>Gadariae</taxon>
        <taxon>Gadiformes</taxon>
        <taxon>Muraenolepidoidei</taxon>
        <taxon>Muraenolepididae</taxon>
        <taxon>Muraenolepis</taxon>
    </lineage>
</organism>
<protein>
    <recommendedName>
        <fullName evidence="3">Endonuclease/exonuclease/phosphatase domain-containing protein</fullName>
    </recommendedName>
</protein>
<dbReference type="CDD" id="cd09076">
    <property type="entry name" value="L1-EN"/>
    <property type="match status" value="1"/>
</dbReference>
<evidence type="ECO:0000313" key="2">
    <source>
        <dbReference type="Proteomes" id="UP001148018"/>
    </source>
</evidence>
<accession>A0A9Q0E8K8</accession>
<dbReference type="Proteomes" id="UP001148018">
    <property type="component" value="Unassembled WGS sequence"/>
</dbReference>
<evidence type="ECO:0000313" key="1">
    <source>
        <dbReference type="EMBL" id="KAJ3603172.1"/>
    </source>
</evidence>
<dbReference type="EMBL" id="JANIIK010000046">
    <property type="protein sequence ID" value="KAJ3603172.1"/>
    <property type="molecule type" value="Genomic_DNA"/>
</dbReference>
<comment type="caution">
    <text evidence="1">The sequence shown here is derived from an EMBL/GenBank/DDBJ whole genome shotgun (WGS) entry which is preliminary data.</text>
</comment>
<dbReference type="InterPro" id="IPR040235">
    <property type="entry name" value="Nicolin-1"/>
</dbReference>
<name>A0A9Q0E8K8_9TELE</name>
<dbReference type="PANTHER" id="PTHR31239">
    <property type="entry name" value="NICOLIN 1"/>
    <property type="match status" value="1"/>
</dbReference>
<evidence type="ECO:0008006" key="3">
    <source>
        <dbReference type="Google" id="ProtNLM"/>
    </source>
</evidence>
<reference evidence="1" key="1">
    <citation type="submission" date="2022-07" db="EMBL/GenBank/DDBJ databases">
        <title>Chromosome-level genome of Muraenolepis orangiensis.</title>
        <authorList>
            <person name="Kim J."/>
        </authorList>
    </citation>
    <scope>NUCLEOTIDE SEQUENCE</scope>
    <source>
        <strain evidence="1">KU_S4_2022</strain>
        <tissue evidence="1">Muscle</tissue>
    </source>
</reference>
<dbReference type="GO" id="GO:0005654">
    <property type="term" value="C:nucleoplasm"/>
    <property type="evidence" value="ECO:0007669"/>
    <property type="project" value="TreeGrafter"/>
</dbReference>
<dbReference type="PANTHER" id="PTHR31239:SF2">
    <property type="entry name" value="NICOLIN-1"/>
    <property type="match status" value="1"/>
</dbReference>
<sequence length="280" mass="31296">MTACMENRKETVRSKLLTSMRPTTIATWNVRTMYAGGKAAVIAEEMKRYGISLLGLGETRWLQSGQVKLASGETILYSGHPEDSAPHTEGVAFMLSKEAQRALISWEPINSRIITVKFQTTHKKINLQVVQCYAPTNDTDDETKDQFYNQLYTILQARKGKDIMILMGDMNAKIGGNNNGFEPANLIIDQRSMVVLVVPDNVVSVRLILRQPSSVWLTFNLEDMKIHPHTQPGLPDPQAVSSSIQQMWALTEVMQTNQTTASIGRFDVDGCYDINLLCLT</sequence>
<keyword evidence="2" id="KW-1185">Reference proteome</keyword>
<dbReference type="OrthoDB" id="410381at2759"/>